<comment type="similarity">
    <text evidence="2">Belongs to the bacterial solute-binding protein 5 family.</text>
</comment>
<dbReference type="Gene3D" id="3.10.105.10">
    <property type="entry name" value="Dipeptide-binding Protein, Domain 3"/>
    <property type="match status" value="1"/>
</dbReference>
<dbReference type="SUPFAM" id="SSF53850">
    <property type="entry name" value="Periplasmic binding protein-like II"/>
    <property type="match status" value="1"/>
</dbReference>
<dbReference type="EMBL" id="JAUUCC010000008">
    <property type="protein sequence ID" value="MEE2049831.1"/>
    <property type="molecule type" value="Genomic_DNA"/>
</dbReference>
<reference evidence="6 7" key="1">
    <citation type="submission" date="2023-07" db="EMBL/GenBank/DDBJ databases">
        <authorList>
            <person name="Girao M."/>
            <person name="Carvalho M.F."/>
        </authorList>
    </citation>
    <scope>NUCLEOTIDE SEQUENCE [LARGE SCALE GENOMIC DNA]</scope>
    <source>
        <strain evidence="6 7">66/93</strain>
    </source>
</reference>
<comment type="caution">
    <text evidence="6">The sequence shown here is derived from an EMBL/GenBank/DDBJ whole genome shotgun (WGS) entry which is preliminary data.</text>
</comment>
<dbReference type="Proteomes" id="UP001348641">
    <property type="component" value="Unassembled WGS sequence"/>
</dbReference>
<proteinExistence type="inferred from homology"/>
<evidence type="ECO:0000256" key="3">
    <source>
        <dbReference type="ARBA" id="ARBA00022448"/>
    </source>
</evidence>
<keyword evidence="4" id="KW-0732">Signal</keyword>
<evidence type="ECO:0000256" key="4">
    <source>
        <dbReference type="ARBA" id="ARBA00022729"/>
    </source>
</evidence>
<dbReference type="RefSeq" id="WP_330157088.1">
    <property type="nucleotide sequence ID" value="NZ_BAAAJA010000011.1"/>
</dbReference>
<organism evidence="6 7">
    <name type="scientific">Nocardiopsis tropica</name>
    <dbReference type="NCBI Taxonomy" id="109330"/>
    <lineage>
        <taxon>Bacteria</taxon>
        <taxon>Bacillati</taxon>
        <taxon>Actinomycetota</taxon>
        <taxon>Actinomycetes</taxon>
        <taxon>Streptosporangiales</taxon>
        <taxon>Nocardiopsidaceae</taxon>
        <taxon>Nocardiopsis</taxon>
    </lineage>
</organism>
<evidence type="ECO:0000313" key="6">
    <source>
        <dbReference type="EMBL" id="MEE2049831.1"/>
    </source>
</evidence>
<evidence type="ECO:0000259" key="5">
    <source>
        <dbReference type="Pfam" id="PF00496"/>
    </source>
</evidence>
<feature type="domain" description="Solute-binding protein family 5" evidence="5">
    <location>
        <begin position="100"/>
        <end position="441"/>
    </location>
</feature>
<name>A0ABU7KKP0_9ACTN</name>
<evidence type="ECO:0000313" key="7">
    <source>
        <dbReference type="Proteomes" id="UP001348641"/>
    </source>
</evidence>
<accession>A0ABU7KKP0</accession>
<keyword evidence="3" id="KW-0813">Transport</keyword>
<comment type="subcellular location">
    <subcellularLocation>
        <location evidence="1">Cell envelope</location>
    </subcellularLocation>
</comment>
<protein>
    <submittedName>
        <fullName evidence="6">ABC transporter substrate-binding protein</fullName>
    </submittedName>
</protein>
<dbReference type="Pfam" id="PF00496">
    <property type="entry name" value="SBP_bac_5"/>
    <property type="match status" value="1"/>
</dbReference>
<dbReference type="InterPro" id="IPR039424">
    <property type="entry name" value="SBP_5"/>
</dbReference>
<dbReference type="InterPro" id="IPR030678">
    <property type="entry name" value="Peptide/Ni-bd"/>
</dbReference>
<evidence type="ECO:0000256" key="2">
    <source>
        <dbReference type="ARBA" id="ARBA00005695"/>
    </source>
</evidence>
<dbReference type="PANTHER" id="PTHR30290">
    <property type="entry name" value="PERIPLASMIC BINDING COMPONENT OF ABC TRANSPORTER"/>
    <property type="match status" value="1"/>
</dbReference>
<dbReference type="PANTHER" id="PTHR30290:SF10">
    <property type="entry name" value="PERIPLASMIC OLIGOPEPTIDE-BINDING PROTEIN-RELATED"/>
    <property type="match status" value="1"/>
</dbReference>
<sequence length="529" mass="57586">MRVYSGNRLMERGKSMVVARREGNWRKATPATAVTAALALALAGCGEGSEAGGAEGREFTIAAQSGPSSLDPAQLNDGQGMFVWSGVFDTLLAQDPESGELIPHAAESWEYNEDGTVLTFVLREGMTYSDDTPVDAESVAAAMQRTMETPGPPQGKFTQVSEVEAVDDLTFEVRFDSFDAAFLSQMSLSAGVIGHPETLDGEQTATNPVGSGPFELDVDSSESGDSYVLRKRDDHWNAENVPVSTFTVEVIPDSTARFNALQSGQIDATNVESRLLEQLDEGTFTISEIEAHTVFTLMFLDRAGEEYPALGDQRVRQALNYAIDRDAIVDNLLFGSGVPTAQIFNPEGEVYDPELEDLYEYDPERGRELVEEAGYAGESFEVPSTYLTSQFESTLSQAFDDVGLQLEWQSVPPQQVQSALSSGEYPLFFQVAGLGSVPSDALSHFAPGGYSNPQDHTDEVLDGLFEEAHGIVQYEDAVPYYREINRHAVEQAFEVPIAFGSQTWAGQDGVTHSEVSGYPSTFMAFDFED</sequence>
<gene>
    <name evidence="6" type="ORF">Q8A49_04915</name>
</gene>
<evidence type="ECO:0000256" key="1">
    <source>
        <dbReference type="ARBA" id="ARBA00004196"/>
    </source>
</evidence>
<dbReference type="PIRSF" id="PIRSF002741">
    <property type="entry name" value="MppA"/>
    <property type="match status" value="1"/>
</dbReference>
<dbReference type="InterPro" id="IPR000914">
    <property type="entry name" value="SBP_5_dom"/>
</dbReference>
<dbReference type="Gene3D" id="3.40.190.10">
    <property type="entry name" value="Periplasmic binding protein-like II"/>
    <property type="match status" value="1"/>
</dbReference>